<dbReference type="InterPro" id="IPR036291">
    <property type="entry name" value="NAD(P)-bd_dom_sf"/>
</dbReference>
<accession>A0ABS8YZK6</accession>
<comment type="similarity">
    <text evidence="1">Belongs to the short-chain dehydrogenases/reductases (SDR) family.</text>
</comment>
<evidence type="ECO:0000313" key="4">
    <source>
        <dbReference type="Proteomes" id="UP001521181"/>
    </source>
</evidence>
<dbReference type="CDD" id="cd05233">
    <property type="entry name" value="SDR_c"/>
    <property type="match status" value="1"/>
</dbReference>
<dbReference type="Pfam" id="PF00106">
    <property type="entry name" value="adh_short"/>
    <property type="match status" value="1"/>
</dbReference>
<dbReference type="SUPFAM" id="SSF51735">
    <property type="entry name" value="NAD(P)-binding Rossmann-fold domains"/>
    <property type="match status" value="1"/>
</dbReference>
<comment type="caution">
    <text evidence="3">The sequence shown here is derived from an EMBL/GenBank/DDBJ whole genome shotgun (WGS) entry which is preliminary data.</text>
</comment>
<keyword evidence="2" id="KW-0560">Oxidoreductase</keyword>
<protein>
    <submittedName>
        <fullName evidence="3">SDR family oxidoreductase</fullName>
    </submittedName>
</protein>
<dbReference type="Proteomes" id="UP001521181">
    <property type="component" value="Unassembled WGS sequence"/>
</dbReference>
<gene>
    <name evidence="3" type="ORF">LZA78_11010</name>
</gene>
<dbReference type="NCBIfam" id="NF005489">
    <property type="entry name" value="PRK07102.1"/>
    <property type="match status" value="1"/>
</dbReference>
<reference evidence="3 4" key="1">
    <citation type="submission" date="2021-12" db="EMBL/GenBank/DDBJ databases">
        <title>Sinirhodobacter sp. WL0062 is a bacterium isolated from seawater.</title>
        <authorList>
            <person name="Wang L."/>
            <person name="He W."/>
            <person name="Zhang D.-F."/>
        </authorList>
    </citation>
    <scope>NUCLEOTIDE SEQUENCE [LARGE SCALE GENOMIC DNA]</scope>
    <source>
        <strain evidence="3 4">WL0062</strain>
    </source>
</reference>
<name>A0ABS8YZK6_9RHOB</name>
<dbReference type="PANTHER" id="PTHR43391">
    <property type="entry name" value="RETINOL DEHYDROGENASE-RELATED"/>
    <property type="match status" value="1"/>
</dbReference>
<evidence type="ECO:0000313" key="3">
    <source>
        <dbReference type="EMBL" id="MCE5974013.1"/>
    </source>
</evidence>
<evidence type="ECO:0000256" key="2">
    <source>
        <dbReference type="ARBA" id="ARBA00023002"/>
    </source>
</evidence>
<dbReference type="Gene3D" id="3.40.50.720">
    <property type="entry name" value="NAD(P)-binding Rossmann-like Domain"/>
    <property type="match status" value="1"/>
</dbReference>
<keyword evidence="4" id="KW-1185">Reference proteome</keyword>
<dbReference type="PANTHER" id="PTHR43391:SF94">
    <property type="entry name" value="OXIDOREDUCTASE-RELATED"/>
    <property type="match status" value="1"/>
</dbReference>
<dbReference type="InterPro" id="IPR002347">
    <property type="entry name" value="SDR_fam"/>
</dbReference>
<sequence>MMKSWIVLGAGSAMARPLIRRLAAESCALFLAGRNTEALEPLAADCRLRGARLVEVMQFDARNHANYAALIDRLAAEEGEINAISFVGSMPEQSAIDADPALIAGVIADSVTGPATFLQQLAPLLEQRGSGTIVGISSVAGDRGRLNNYVYGAAKGAFSTYLSGLRNRCGRKGVHVMTVKPGPVDTPMTYGMKMPFMTTPEAVAEDILKGIRRRRNVIYTAPIWRLIMLVIQHIPEPIFKKMSF</sequence>
<proteinExistence type="inferred from homology"/>
<dbReference type="EMBL" id="JAJUOS010000007">
    <property type="protein sequence ID" value="MCE5974013.1"/>
    <property type="molecule type" value="Genomic_DNA"/>
</dbReference>
<dbReference type="RefSeq" id="WP_233676976.1">
    <property type="nucleotide sequence ID" value="NZ_JAJUOS010000007.1"/>
</dbReference>
<evidence type="ECO:0000256" key="1">
    <source>
        <dbReference type="ARBA" id="ARBA00006484"/>
    </source>
</evidence>
<organism evidence="3 4">
    <name type="scientific">Rhodobacter flavimaris</name>
    <dbReference type="NCBI Taxonomy" id="2907145"/>
    <lineage>
        <taxon>Bacteria</taxon>
        <taxon>Pseudomonadati</taxon>
        <taxon>Pseudomonadota</taxon>
        <taxon>Alphaproteobacteria</taxon>
        <taxon>Rhodobacterales</taxon>
        <taxon>Rhodobacter group</taxon>
        <taxon>Rhodobacter</taxon>
    </lineage>
</organism>
<dbReference type="PRINTS" id="PR00081">
    <property type="entry name" value="GDHRDH"/>
</dbReference>